<dbReference type="InterPro" id="IPR037238">
    <property type="entry name" value="YbiA-like_sf"/>
</dbReference>
<dbReference type="SUPFAM" id="SSF143990">
    <property type="entry name" value="YbiA-like"/>
    <property type="match status" value="1"/>
</dbReference>
<evidence type="ECO:0000256" key="1">
    <source>
        <dbReference type="SAM" id="MobiDB-lite"/>
    </source>
</evidence>
<dbReference type="InterPro" id="IPR012816">
    <property type="entry name" value="NADAR"/>
</dbReference>
<dbReference type="EMBL" id="HBEG01028112">
    <property type="protein sequence ID" value="CAD8364859.1"/>
    <property type="molecule type" value="Transcribed_RNA"/>
</dbReference>
<protein>
    <recommendedName>
        <fullName evidence="3">NADAR domain-containing protein</fullName>
    </recommendedName>
</protein>
<name>A0A7S0AJ34_9DINO</name>
<reference evidence="2" key="1">
    <citation type="submission" date="2021-01" db="EMBL/GenBank/DDBJ databases">
        <authorList>
            <person name="Corre E."/>
            <person name="Pelletier E."/>
            <person name="Niang G."/>
            <person name="Scheremetjew M."/>
            <person name="Finn R."/>
            <person name="Kale V."/>
            <person name="Holt S."/>
            <person name="Cochrane G."/>
            <person name="Meng A."/>
            <person name="Brown T."/>
            <person name="Cohen L."/>
        </authorList>
    </citation>
    <scope>NUCLEOTIDE SEQUENCE</scope>
    <source>
        <strain evidence="2">Pbaha01</strain>
    </source>
</reference>
<evidence type="ECO:0008006" key="3">
    <source>
        <dbReference type="Google" id="ProtNLM"/>
    </source>
</evidence>
<proteinExistence type="predicted"/>
<feature type="compositionally biased region" description="Low complexity" evidence="1">
    <location>
        <begin position="76"/>
        <end position="106"/>
    </location>
</feature>
<dbReference type="Gene3D" id="3.90.228.10">
    <property type="match status" value="1"/>
</dbReference>
<dbReference type="CDD" id="cd15457">
    <property type="entry name" value="NADAR"/>
    <property type="match status" value="1"/>
</dbReference>
<feature type="compositionally biased region" description="Low complexity" evidence="1">
    <location>
        <begin position="12"/>
        <end position="45"/>
    </location>
</feature>
<sequence length="726" mass="77536">MGGGGSSHKNKVQPGQQGVPVVGKGQIPASGSSTAATSATATPEATDARQATAMVVEDIHQDDDVPRQGQGGGHRGSPAHATAGTAAGTPPHTSPHGGGSHSSTPGKGAGGPATPGSAGTCACPGCSNPASGTSIYCSLDCRDKALELQKAPPPPIDPKTDAVVFRDPRSQFDSVGVIGFYYPDKEEECDKICCAGFLGNFWETPEKIRLVAHEPNMPDREHEFRNAEAAFQALKFWVIAGDFEDLTGDEAFMLKRRNQGFEDFTYGGKGDNWRGMRAVLDAKFAPKSAMAEALKKTDDAFLLEHNSVRGRDDVWSDNSDGEGTNWLGMQLMLIRDKITQRKEWTGFIGGLVNLESGAPLDLLKARKWQDAVRGARNALVQKVEELRPKPLCARPGCGKLAYNGQPGEYCSKYCKATDIGAICLTPNCGKPTWNFQPGGYCSKFCKQSGQGAQPDNPAPAAPCANPGCGKPSWNGAPGEFCSKTCREAAGGGTGGGIAHDTRAFSSGRSRCTLLQPGTQKYDSLKNQYEGKWDTSRCPPTPIKAIYEVNQRSDIFNNFHGSCNRIGNVKCFGHGTNPGNVQRRFHGTRMTCRQGDTWQACHDRRCSACRIVEEGFDLGKLGAWSGNKGQYGGGLYFTSRSSTAKGYGIDKGAGFSFDNGNWMDPRAGNAVLIVNIACGRVENVKGACTHQLDTSQFDSRKVDKSSGADELVIFDSAQTLVRAVIVF</sequence>
<dbReference type="SUPFAM" id="SSF56399">
    <property type="entry name" value="ADP-ribosylation"/>
    <property type="match status" value="1"/>
</dbReference>
<feature type="region of interest" description="Disordered" evidence="1">
    <location>
        <begin position="1"/>
        <end position="115"/>
    </location>
</feature>
<feature type="compositionally biased region" description="Basic and acidic residues" evidence="1">
    <location>
        <begin position="57"/>
        <end position="66"/>
    </location>
</feature>
<organism evidence="2">
    <name type="scientific">Pyrodinium bahamense</name>
    <dbReference type="NCBI Taxonomy" id="73915"/>
    <lineage>
        <taxon>Eukaryota</taxon>
        <taxon>Sar</taxon>
        <taxon>Alveolata</taxon>
        <taxon>Dinophyceae</taxon>
        <taxon>Gonyaulacales</taxon>
        <taxon>Pyrocystaceae</taxon>
        <taxon>Pyrodinium</taxon>
    </lineage>
</organism>
<dbReference type="AlphaFoldDB" id="A0A7S0AJ34"/>
<evidence type="ECO:0000313" key="2">
    <source>
        <dbReference type="EMBL" id="CAD8364859.1"/>
    </source>
</evidence>
<accession>A0A7S0AJ34</accession>
<gene>
    <name evidence="2" type="ORF">PBAH0796_LOCUS17080</name>
</gene>
<dbReference type="Gene3D" id="1.10.357.40">
    <property type="entry name" value="YbiA-like"/>
    <property type="match status" value="1"/>
</dbReference>